<evidence type="ECO:0000313" key="1">
    <source>
        <dbReference type="EMBL" id="ABF75356.1"/>
    </source>
</evidence>
<gene>
    <name evidence="1" type="ordered locus">Bcen_0444</name>
</gene>
<sequence>MEFEKVFAGRSWPEVRGRIGVMSVDSLDRQWVLVAEECGYLIAKSRDGKAGLLGRMCKRDDSKFCIEVIVRAKIENNELRHYEFWYGDAADELRYARRLRELISGNIRGPERDGDR</sequence>
<reference evidence="1" key="1">
    <citation type="submission" date="2006-05" db="EMBL/GenBank/DDBJ databases">
        <title>Complete sequence of chromosome 1 of Burkholderia cenocepacia AU 1054.</title>
        <authorList>
            <consortium name="US DOE Joint Genome Institute"/>
            <person name="Copeland A."/>
            <person name="Lucas S."/>
            <person name="Lapidus A."/>
            <person name="Barry K."/>
            <person name="Detter J.C."/>
            <person name="Glavina del Rio T."/>
            <person name="Hammon N."/>
            <person name="Israni S."/>
            <person name="Dalin E."/>
            <person name="Tice H."/>
            <person name="Pitluck S."/>
            <person name="Chain P."/>
            <person name="Malfatti S."/>
            <person name="Shin M."/>
            <person name="Vergez L."/>
            <person name="Schmutz J."/>
            <person name="Larimer F."/>
            <person name="Land M."/>
            <person name="Hauser L."/>
            <person name="Kyrpides N."/>
            <person name="Lykidis A."/>
            <person name="LiPuma J.J."/>
            <person name="Konstantinidis K."/>
            <person name="Tiedje J.M."/>
            <person name="Richardson P."/>
        </authorList>
    </citation>
    <scope>NUCLEOTIDE SEQUENCE [LARGE SCALE GENOMIC DNA]</scope>
    <source>
        <strain evidence="1">AU 1054</strain>
    </source>
</reference>
<dbReference type="EMBL" id="CP000378">
    <property type="protein sequence ID" value="ABF75356.1"/>
    <property type="molecule type" value="Genomic_DNA"/>
</dbReference>
<name>A0A0H2XN58_BURO1</name>
<dbReference type="AlphaFoldDB" id="A0A0H2XN58"/>
<proteinExistence type="predicted"/>
<organism evidence="1">
    <name type="scientific">Burkholderia orbicola (strain AU 1054)</name>
    <dbReference type="NCBI Taxonomy" id="331271"/>
    <lineage>
        <taxon>Bacteria</taxon>
        <taxon>Pseudomonadati</taxon>
        <taxon>Pseudomonadota</taxon>
        <taxon>Betaproteobacteria</taxon>
        <taxon>Burkholderiales</taxon>
        <taxon>Burkholderiaceae</taxon>
        <taxon>Burkholderia</taxon>
        <taxon>Burkholderia cepacia complex</taxon>
        <taxon>Burkholderia orbicola</taxon>
    </lineage>
</organism>
<dbReference type="HOGENOM" id="CLU_2092242_0_0_4"/>
<accession>A0A0H2XN58</accession>
<protein>
    <submittedName>
        <fullName evidence="1">Uncharacterized protein</fullName>
    </submittedName>
</protein>